<dbReference type="HOGENOM" id="CLU_2788296_0_0_0"/>
<dbReference type="EMBL" id="CP002353">
    <property type="protein sequence ID" value="ADV62991.1"/>
    <property type="molecule type" value="Genomic_DNA"/>
</dbReference>
<dbReference type="KEGG" id="ipa:Isop_2417"/>
<name>E8QWU1_ISOPI</name>
<keyword evidence="2" id="KW-1185">Reference proteome</keyword>
<protein>
    <submittedName>
        <fullName evidence="1">Uncharacterized protein</fullName>
    </submittedName>
</protein>
<reference evidence="1 2" key="2">
    <citation type="journal article" date="2011" name="Stand. Genomic Sci.">
        <title>Complete genome sequence of Isosphaera pallida type strain (IS1B).</title>
        <authorList>
            <consortium name="US DOE Joint Genome Institute (JGI-PGF)"/>
            <person name="Goker M."/>
            <person name="Cleland D."/>
            <person name="Saunders E."/>
            <person name="Lapidus A."/>
            <person name="Nolan M."/>
            <person name="Lucas S."/>
            <person name="Hammon N."/>
            <person name="Deshpande S."/>
            <person name="Cheng J.F."/>
            <person name="Tapia R."/>
            <person name="Han C."/>
            <person name="Goodwin L."/>
            <person name="Pitluck S."/>
            <person name="Liolios K."/>
            <person name="Pagani I."/>
            <person name="Ivanova N."/>
            <person name="Mavromatis K."/>
            <person name="Pati A."/>
            <person name="Chen A."/>
            <person name="Palaniappan K."/>
            <person name="Land M."/>
            <person name="Hauser L."/>
            <person name="Chang Y.J."/>
            <person name="Jeffries C.D."/>
            <person name="Detter J.C."/>
            <person name="Beck B."/>
            <person name="Woyke T."/>
            <person name="Bristow J."/>
            <person name="Eisen J.A."/>
            <person name="Markowitz V."/>
            <person name="Hugenholtz P."/>
            <person name="Kyrpides N.C."/>
            <person name="Klenk H.P."/>
        </authorList>
    </citation>
    <scope>NUCLEOTIDE SEQUENCE [LARGE SCALE GENOMIC DNA]</scope>
    <source>
        <strain evidence="2">ATCC 43644 / DSM 9630 / IS1B</strain>
    </source>
</reference>
<dbReference type="STRING" id="575540.Isop_2417"/>
<gene>
    <name evidence="1" type="ordered locus">Isop_2417</name>
</gene>
<dbReference type="Proteomes" id="UP000008631">
    <property type="component" value="Chromosome"/>
</dbReference>
<evidence type="ECO:0000313" key="2">
    <source>
        <dbReference type="Proteomes" id="UP000008631"/>
    </source>
</evidence>
<sequence length="68" mass="7745">MFTPLNIRTESPLAIKETTNGLFSVLLPVCDVSVLSKVLDPNVPWVTLVDFWSDEAVHWIERHLPPLF</sequence>
<proteinExistence type="predicted"/>
<reference key="1">
    <citation type="submission" date="2010-11" db="EMBL/GenBank/DDBJ databases">
        <title>The complete sequence of chromosome of Isophaera pallida ATCC 43644.</title>
        <authorList>
            <consortium name="US DOE Joint Genome Institute (JGI-PGF)"/>
            <person name="Lucas S."/>
            <person name="Copeland A."/>
            <person name="Lapidus A."/>
            <person name="Bruce D."/>
            <person name="Goodwin L."/>
            <person name="Pitluck S."/>
            <person name="Kyrpides N."/>
            <person name="Mavromatis K."/>
            <person name="Pagani I."/>
            <person name="Ivanova N."/>
            <person name="Saunders E."/>
            <person name="Brettin T."/>
            <person name="Detter J.C."/>
            <person name="Han C."/>
            <person name="Tapia R."/>
            <person name="Land M."/>
            <person name="Hauser L."/>
            <person name="Markowitz V."/>
            <person name="Cheng J.-F."/>
            <person name="Hugenholtz P."/>
            <person name="Woyke T."/>
            <person name="Wu D."/>
            <person name="Eisen J.A."/>
        </authorList>
    </citation>
    <scope>NUCLEOTIDE SEQUENCE</scope>
    <source>
        <strain>ATCC 43644</strain>
    </source>
</reference>
<accession>E8QWU1</accession>
<evidence type="ECO:0000313" key="1">
    <source>
        <dbReference type="EMBL" id="ADV62991.1"/>
    </source>
</evidence>
<dbReference type="AlphaFoldDB" id="E8QWU1"/>
<dbReference type="InParanoid" id="E8QWU1"/>
<organism evidence="1 2">
    <name type="scientific">Isosphaera pallida (strain ATCC 43644 / DSM 9630 / IS1B)</name>
    <dbReference type="NCBI Taxonomy" id="575540"/>
    <lineage>
        <taxon>Bacteria</taxon>
        <taxon>Pseudomonadati</taxon>
        <taxon>Planctomycetota</taxon>
        <taxon>Planctomycetia</taxon>
        <taxon>Isosphaerales</taxon>
        <taxon>Isosphaeraceae</taxon>
        <taxon>Isosphaera</taxon>
    </lineage>
</organism>